<sequence length="258" mass="28504">MQGSCAQVWNMRPVGVPTPARMHATRVAYDAPFRGSATGNNVREKVDSLRTAGPRTARAHPGAHLPLSTQLLGHASPRNVTLSSQMWPRPLRIKCLSPGCSSPSPPQPSSHPSHVFHHVHERPAHQRLRPHAAPGRRSGPRRAPARHRTRRQLCPDVVHRVRRHAGRLVTEPAVQHHARRAALRRARAGPRRGLCAEGSWAHCQGVRVRRALAWMPTDGAVQDTGIPAVARAPFRVRGGEDDGRVLQGFRKICWREGP</sequence>
<dbReference type="AlphaFoldDB" id="A0A0C3S9X5"/>
<proteinExistence type="predicted"/>
<evidence type="ECO:0000313" key="3">
    <source>
        <dbReference type="Proteomes" id="UP000053257"/>
    </source>
</evidence>
<name>A0A0C3S9X5_PHLG1</name>
<dbReference type="EMBL" id="KN840515">
    <property type="protein sequence ID" value="KIP06565.1"/>
    <property type="molecule type" value="Genomic_DNA"/>
</dbReference>
<evidence type="ECO:0000313" key="2">
    <source>
        <dbReference type="EMBL" id="KIP06565.1"/>
    </source>
</evidence>
<feature type="compositionally biased region" description="Basic residues" evidence="1">
    <location>
        <begin position="138"/>
        <end position="149"/>
    </location>
</feature>
<feature type="region of interest" description="Disordered" evidence="1">
    <location>
        <begin position="120"/>
        <end position="149"/>
    </location>
</feature>
<reference evidence="2 3" key="1">
    <citation type="journal article" date="2014" name="PLoS Genet.">
        <title>Analysis of the Phlebiopsis gigantea genome, transcriptome and secretome provides insight into its pioneer colonization strategies of wood.</title>
        <authorList>
            <person name="Hori C."/>
            <person name="Ishida T."/>
            <person name="Igarashi K."/>
            <person name="Samejima M."/>
            <person name="Suzuki H."/>
            <person name="Master E."/>
            <person name="Ferreira P."/>
            <person name="Ruiz-Duenas F.J."/>
            <person name="Held B."/>
            <person name="Canessa P."/>
            <person name="Larrondo L.F."/>
            <person name="Schmoll M."/>
            <person name="Druzhinina I.S."/>
            <person name="Kubicek C.P."/>
            <person name="Gaskell J.A."/>
            <person name="Kersten P."/>
            <person name="St John F."/>
            <person name="Glasner J."/>
            <person name="Sabat G."/>
            <person name="Splinter BonDurant S."/>
            <person name="Syed K."/>
            <person name="Yadav J."/>
            <person name="Mgbeahuruike A.C."/>
            <person name="Kovalchuk A."/>
            <person name="Asiegbu F.O."/>
            <person name="Lackner G."/>
            <person name="Hoffmeister D."/>
            <person name="Rencoret J."/>
            <person name="Gutierrez A."/>
            <person name="Sun H."/>
            <person name="Lindquist E."/>
            <person name="Barry K."/>
            <person name="Riley R."/>
            <person name="Grigoriev I.V."/>
            <person name="Henrissat B."/>
            <person name="Kues U."/>
            <person name="Berka R.M."/>
            <person name="Martinez A.T."/>
            <person name="Covert S.F."/>
            <person name="Blanchette R.A."/>
            <person name="Cullen D."/>
        </authorList>
    </citation>
    <scope>NUCLEOTIDE SEQUENCE [LARGE SCALE GENOMIC DNA]</scope>
    <source>
        <strain evidence="2 3">11061_1 CR5-6</strain>
    </source>
</reference>
<protein>
    <submittedName>
        <fullName evidence="2">Uncharacterized protein</fullName>
    </submittedName>
</protein>
<accession>A0A0C3S9X5</accession>
<feature type="compositionally biased region" description="Basic residues" evidence="1">
    <location>
        <begin position="120"/>
        <end position="130"/>
    </location>
</feature>
<organism evidence="2 3">
    <name type="scientific">Phlebiopsis gigantea (strain 11061_1 CR5-6)</name>
    <name type="common">White-rot fungus</name>
    <name type="synonym">Peniophora gigantea</name>
    <dbReference type="NCBI Taxonomy" id="745531"/>
    <lineage>
        <taxon>Eukaryota</taxon>
        <taxon>Fungi</taxon>
        <taxon>Dikarya</taxon>
        <taxon>Basidiomycota</taxon>
        <taxon>Agaricomycotina</taxon>
        <taxon>Agaricomycetes</taxon>
        <taxon>Polyporales</taxon>
        <taxon>Phanerochaetaceae</taxon>
        <taxon>Phlebiopsis</taxon>
    </lineage>
</organism>
<dbReference type="Proteomes" id="UP000053257">
    <property type="component" value="Unassembled WGS sequence"/>
</dbReference>
<keyword evidence="3" id="KW-1185">Reference proteome</keyword>
<dbReference type="HOGENOM" id="CLU_1078118_0_0_1"/>
<gene>
    <name evidence="2" type="ORF">PHLGIDRAFT_452583</name>
</gene>
<evidence type="ECO:0000256" key="1">
    <source>
        <dbReference type="SAM" id="MobiDB-lite"/>
    </source>
</evidence>